<name>A0ABY5L8C5_9SPHN</name>
<dbReference type="HAMAP" id="MF_01928">
    <property type="entry name" value="PurK"/>
    <property type="match status" value="1"/>
</dbReference>
<dbReference type="PROSITE" id="PS50975">
    <property type="entry name" value="ATP_GRASP"/>
    <property type="match status" value="1"/>
</dbReference>
<protein>
    <recommendedName>
        <fullName evidence="4 5">N5-carboxyaminoimidazole ribonucleotide synthase</fullName>
        <shortName evidence="4 5">N5-CAIR synthase</shortName>
        <ecNumber evidence="4 5">6.3.4.18</ecNumber>
    </recommendedName>
    <alternativeName>
        <fullName evidence="4 5">5-(carboxyamino)imidazole ribonucleotide synthetase</fullName>
    </alternativeName>
</protein>
<comment type="pathway">
    <text evidence="4 5">Purine metabolism; IMP biosynthesis via de novo pathway; 5-amino-1-(5-phospho-D-ribosyl)imidazole-4-carboxylate from 5-amino-1-(5-phospho-D-ribosyl)imidazole (N5-CAIR route): step 1/2.</text>
</comment>
<evidence type="ECO:0000256" key="3">
    <source>
        <dbReference type="ARBA" id="ARBA00022840"/>
    </source>
</evidence>
<dbReference type="InterPro" id="IPR013815">
    <property type="entry name" value="ATP_grasp_subdomain_1"/>
</dbReference>
<comment type="function">
    <text evidence="5">Catalyzes the ATP-dependent conversion of 5-aminoimidazole ribonucleotide (AIR) and HCO(3)- to N5-carboxyaminoimidazole ribonucleotide (N5-CAIR).</text>
</comment>
<dbReference type="InterPro" id="IPR005875">
    <property type="entry name" value="PurK"/>
</dbReference>
<dbReference type="InterPro" id="IPR040686">
    <property type="entry name" value="PurK_C"/>
</dbReference>
<keyword evidence="2 4" id="KW-0658">Purine biosynthesis</keyword>
<dbReference type="PANTHER" id="PTHR11609">
    <property type="entry name" value="PURINE BIOSYNTHESIS PROTEIN 6/7, PUR6/7"/>
    <property type="match status" value="1"/>
</dbReference>
<dbReference type="Gene3D" id="3.40.50.20">
    <property type="match status" value="1"/>
</dbReference>
<proteinExistence type="inferred from homology"/>
<sequence length="359" mass="37259">MNDTPAALPPGSTIGILGSGQLGRMLAIAAAQLGYRCHIYAPVTGPANDVAAAFTRGAYDDAAALGAFASVVDVVTYEFENVAADALADLADRVAVRPSIAALVTAQDRVAEKRFVEQLGGRPAPWAAVADRDALDAAIAQVGTPAVLKTTRFGYDGKGQARIATPEDADAAWEAIGGGPAVLEAFVDFAHEFSIVLVRGLSGDTTSYAPPHNVHNDGILATSTLPAPPEVAAQWTEAAALAGRIAEALDHVGVLAIEFFVGADGPVFNEMAPRVHNSGHWTIEGAETSQFENHIRAICGLPLGPTGLTGTSVEMLNLIGEDAAGAARFLSVPGAHVHLYGKHESRPGRKMGHVTRVIR</sequence>
<evidence type="ECO:0000256" key="5">
    <source>
        <dbReference type="RuleBase" id="RU361200"/>
    </source>
</evidence>
<feature type="domain" description="ATP-grasp" evidence="6">
    <location>
        <begin position="113"/>
        <end position="299"/>
    </location>
</feature>
<dbReference type="PANTHER" id="PTHR11609:SF5">
    <property type="entry name" value="PHOSPHORIBOSYLAMINOIMIDAZOLE CARBOXYLASE"/>
    <property type="match status" value="1"/>
</dbReference>
<dbReference type="Pfam" id="PF22660">
    <property type="entry name" value="RS_preATP-grasp-like"/>
    <property type="match status" value="1"/>
</dbReference>
<keyword evidence="4 5" id="KW-0436">Ligase</keyword>
<dbReference type="NCBIfam" id="NF004679">
    <property type="entry name" value="PRK06019.1-5"/>
    <property type="match status" value="1"/>
</dbReference>
<dbReference type="Pfam" id="PF17769">
    <property type="entry name" value="PurK_C"/>
    <property type="match status" value="1"/>
</dbReference>
<comment type="similarity">
    <text evidence="4 5">Belongs to the PurK/PurT family.</text>
</comment>
<feature type="binding site" evidence="4">
    <location>
        <position position="149"/>
    </location>
    <ligand>
        <name>ATP</name>
        <dbReference type="ChEBI" id="CHEBI:30616"/>
    </ligand>
</feature>
<dbReference type="Pfam" id="PF02222">
    <property type="entry name" value="ATP-grasp"/>
    <property type="match status" value="1"/>
</dbReference>
<comment type="subunit">
    <text evidence="4 5">Homodimer.</text>
</comment>
<keyword evidence="1 4" id="KW-0547">Nucleotide-binding</keyword>
<evidence type="ECO:0000313" key="8">
    <source>
        <dbReference type="Proteomes" id="UP001058533"/>
    </source>
</evidence>
<dbReference type="EMBL" id="CP101740">
    <property type="protein sequence ID" value="UUL82039.1"/>
    <property type="molecule type" value="Genomic_DNA"/>
</dbReference>
<dbReference type="SUPFAM" id="SSF52440">
    <property type="entry name" value="PreATP-grasp domain"/>
    <property type="match status" value="1"/>
</dbReference>
<organism evidence="7 8">
    <name type="scientific">Sphingomonas qomolangmaensis</name>
    <dbReference type="NCBI Taxonomy" id="2918765"/>
    <lineage>
        <taxon>Bacteria</taxon>
        <taxon>Pseudomonadati</taxon>
        <taxon>Pseudomonadota</taxon>
        <taxon>Alphaproteobacteria</taxon>
        <taxon>Sphingomonadales</taxon>
        <taxon>Sphingomonadaceae</taxon>
        <taxon>Sphingomonas</taxon>
    </lineage>
</organism>
<evidence type="ECO:0000256" key="4">
    <source>
        <dbReference type="HAMAP-Rule" id="MF_01928"/>
    </source>
</evidence>
<evidence type="ECO:0000256" key="1">
    <source>
        <dbReference type="ARBA" id="ARBA00022741"/>
    </source>
</evidence>
<keyword evidence="3 4" id="KW-0067">ATP-binding</keyword>
<dbReference type="EC" id="6.3.4.18" evidence="4 5"/>
<evidence type="ECO:0000313" key="7">
    <source>
        <dbReference type="EMBL" id="UUL82039.1"/>
    </source>
</evidence>
<dbReference type="Proteomes" id="UP001058533">
    <property type="component" value="Chromosome"/>
</dbReference>
<dbReference type="GO" id="GO:0034028">
    <property type="term" value="F:5-(carboxyamino)imidazole ribonucleotide synthase activity"/>
    <property type="evidence" value="ECO:0007669"/>
    <property type="project" value="UniProtKB-EC"/>
</dbReference>
<dbReference type="RefSeq" id="WP_256505809.1">
    <property type="nucleotide sequence ID" value="NZ_CP101740.1"/>
</dbReference>
<accession>A0ABY5L8C5</accession>
<dbReference type="NCBIfam" id="NF004676">
    <property type="entry name" value="PRK06019.1-2"/>
    <property type="match status" value="1"/>
</dbReference>
<feature type="binding site" evidence="4">
    <location>
        <position position="215"/>
    </location>
    <ligand>
        <name>ATP</name>
        <dbReference type="ChEBI" id="CHEBI:30616"/>
    </ligand>
</feature>
<dbReference type="InterPro" id="IPR011761">
    <property type="entry name" value="ATP-grasp"/>
</dbReference>
<dbReference type="SUPFAM" id="SSF51246">
    <property type="entry name" value="Rudiment single hybrid motif"/>
    <property type="match status" value="1"/>
</dbReference>
<evidence type="ECO:0000259" key="6">
    <source>
        <dbReference type="PROSITE" id="PS50975"/>
    </source>
</evidence>
<feature type="binding site" evidence="4">
    <location>
        <begin position="269"/>
        <end position="270"/>
    </location>
    <ligand>
        <name>ATP</name>
        <dbReference type="ChEBI" id="CHEBI:30616"/>
    </ligand>
</feature>
<feature type="binding site" evidence="4">
    <location>
        <position position="192"/>
    </location>
    <ligand>
        <name>ATP</name>
        <dbReference type="ChEBI" id="CHEBI:30616"/>
    </ligand>
</feature>
<dbReference type="InterPro" id="IPR003135">
    <property type="entry name" value="ATP-grasp_carboxylate-amine"/>
</dbReference>
<reference evidence="7" key="1">
    <citation type="submission" date="2022-07" db="EMBL/GenBank/DDBJ databases">
        <title>Sphingomonas sp. nov., a novel bacterium isolated from the north slope of the Mount Everest.</title>
        <authorList>
            <person name="Cui X."/>
            <person name="Liu Y."/>
        </authorList>
    </citation>
    <scope>NUCLEOTIDE SEQUENCE</scope>
    <source>
        <strain evidence="7">S5-59</strain>
    </source>
</reference>
<comment type="function">
    <text evidence="4">Catalyzes the ATP-dependent conversion of 5-aminoimidazole ribonucleotide (AIR) and HCO(3)(-) to N5-carboxyaminoimidazole ribonucleotide (N5-CAIR).</text>
</comment>
<keyword evidence="8" id="KW-1185">Reference proteome</keyword>
<feature type="binding site" evidence="4">
    <location>
        <begin position="184"/>
        <end position="187"/>
    </location>
    <ligand>
        <name>ATP</name>
        <dbReference type="ChEBI" id="CHEBI:30616"/>
    </ligand>
</feature>
<dbReference type="NCBIfam" id="TIGR01161">
    <property type="entry name" value="purK"/>
    <property type="match status" value="1"/>
</dbReference>
<feature type="binding site" evidence="4">
    <location>
        <position position="109"/>
    </location>
    <ligand>
        <name>ATP</name>
        <dbReference type="ChEBI" id="CHEBI:30616"/>
    </ligand>
</feature>
<feature type="binding site" evidence="4">
    <location>
        <begin position="154"/>
        <end position="160"/>
    </location>
    <ligand>
        <name>ATP</name>
        <dbReference type="ChEBI" id="CHEBI:30616"/>
    </ligand>
</feature>
<comment type="catalytic activity">
    <reaction evidence="4 5">
        <text>5-amino-1-(5-phospho-beta-D-ribosyl)imidazole + hydrogencarbonate + ATP = 5-carboxyamino-1-(5-phospho-D-ribosyl)imidazole + ADP + phosphate + 2 H(+)</text>
        <dbReference type="Rhea" id="RHEA:19317"/>
        <dbReference type="ChEBI" id="CHEBI:15378"/>
        <dbReference type="ChEBI" id="CHEBI:17544"/>
        <dbReference type="ChEBI" id="CHEBI:30616"/>
        <dbReference type="ChEBI" id="CHEBI:43474"/>
        <dbReference type="ChEBI" id="CHEBI:58730"/>
        <dbReference type="ChEBI" id="CHEBI:137981"/>
        <dbReference type="ChEBI" id="CHEBI:456216"/>
        <dbReference type="EC" id="6.3.4.18"/>
    </reaction>
</comment>
<dbReference type="InterPro" id="IPR011054">
    <property type="entry name" value="Rudment_hybrid_motif"/>
</dbReference>
<dbReference type="SUPFAM" id="SSF56059">
    <property type="entry name" value="Glutathione synthetase ATP-binding domain-like"/>
    <property type="match status" value="1"/>
</dbReference>
<gene>
    <name evidence="4 5" type="primary">purK</name>
    <name evidence="7" type="ORF">NMP03_12720</name>
</gene>
<evidence type="ECO:0000256" key="2">
    <source>
        <dbReference type="ARBA" id="ARBA00022755"/>
    </source>
</evidence>
<dbReference type="InterPro" id="IPR016185">
    <property type="entry name" value="PreATP-grasp_dom_sf"/>
</dbReference>
<dbReference type="Gene3D" id="3.30.1490.20">
    <property type="entry name" value="ATP-grasp fold, A domain"/>
    <property type="match status" value="1"/>
</dbReference>
<dbReference type="InterPro" id="IPR054350">
    <property type="entry name" value="PurT/PurK_preATP-grasp"/>
</dbReference>
<dbReference type="Gene3D" id="3.30.470.20">
    <property type="entry name" value="ATP-grasp fold, B domain"/>
    <property type="match status" value="1"/>
</dbReference>